<dbReference type="InterPro" id="IPR015425">
    <property type="entry name" value="FH2_Formin"/>
</dbReference>
<dbReference type="InterPro" id="IPR043592">
    <property type="entry name" value="FMNL_animal"/>
</dbReference>
<dbReference type="GO" id="GO:0008360">
    <property type="term" value="P:regulation of cell shape"/>
    <property type="evidence" value="ECO:0007669"/>
    <property type="project" value="TreeGrafter"/>
</dbReference>
<comment type="caution">
    <text evidence="4">The sequence shown here is derived from an EMBL/GenBank/DDBJ whole genome shotgun (WGS) entry which is preliminary data.</text>
</comment>
<evidence type="ECO:0000259" key="3">
    <source>
        <dbReference type="PROSITE" id="PS51444"/>
    </source>
</evidence>
<dbReference type="PROSITE" id="PS51444">
    <property type="entry name" value="FH2"/>
    <property type="match status" value="1"/>
</dbReference>
<dbReference type="PANTHER" id="PTHR45857:SF4">
    <property type="entry name" value="FORMIN-LIKE PROTEIN"/>
    <property type="match status" value="1"/>
</dbReference>
<gene>
    <name evidence="4" type="ORF">E2C01_012517</name>
</gene>
<dbReference type="SUPFAM" id="SSF101447">
    <property type="entry name" value="Formin homology 2 domain (FH2 domain)"/>
    <property type="match status" value="1"/>
</dbReference>
<comment type="similarity">
    <text evidence="1">Belongs to the formin homology family.</text>
</comment>
<proteinExistence type="inferred from homology"/>
<reference evidence="4 5" key="1">
    <citation type="submission" date="2019-05" db="EMBL/GenBank/DDBJ databases">
        <title>Another draft genome of Portunus trituberculatus and its Hox gene families provides insights of decapod evolution.</title>
        <authorList>
            <person name="Jeong J.-H."/>
            <person name="Song I."/>
            <person name="Kim S."/>
            <person name="Choi T."/>
            <person name="Kim D."/>
            <person name="Ryu S."/>
            <person name="Kim W."/>
        </authorList>
    </citation>
    <scope>NUCLEOTIDE SEQUENCE [LARGE SCALE GENOMIC DNA]</scope>
    <source>
        <tissue evidence="4">Muscle</tissue>
    </source>
</reference>
<dbReference type="GO" id="GO:0016477">
    <property type="term" value="P:cell migration"/>
    <property type="evidence" value="ECO:0007669"/>
    <property type="project" value="TreeGrafter"/>
</dbReference>
<dbReference type="GO" id="GO:0005829">
    <property type="term" value="C:cytosol"/>
    <property type="evidence" value="ECO:0007669"/>
    <property type="project" value="TreeGrafter"/>
</dbReference>
<keyword evidence="2" id="KW-0175">Coiled coil</keyword>
<dbReference type="InterPro" id="IPR042201">
    <property type="entry name" value="FH2_Formin_sf"/>
</dbReference>
<evidence type="ECO:0000313" key="4">
    <source>
        <dbReference type="EMBL" id="MPC19598.1"/>
    </source>
</evidence>
<evidence type="ECO:0000313" key="5">
    <source>
        <dbReference type="Proteomes" id="UP000324222"/>
    </source>
</evidence>
<keyword evidence="5" id="KW-1185">Reference proteome</keyword>
<dbReference type="Proteomes" id="UP000324222">
    <property type="component" value="Unassembled WGS sequence"/>
</dbReference>
<dbReference type="EMBL" id="VSRR010000784">
    <property type="protein sequence ID" value="MPC19598.1"/>
    <property type="molecule type" value="Genomic_DNA"/>
</dbReference>
<dbReference type="OrthoDB" id="1668162at2759"/>
<accession>A0A5B7DE76</accession>
<feature type="coiled-coil region" evidence="2">
    <location>
        <begin position="65"/>
        <end position="128"/>
    </location>
</feature>
<dbReference type="Gene3D" id="1.20.58.2220">
    <property type="entry name" value="Formin, FH2 domain"/>
    <property type="match status" value="1"/>
</dbReference>
<dbReference type="AlphaFoldDB" id="A0A5B7DE76"/>
<organism evidence="4 5">
    <name type="scientific">Portunus trituberculatus</name>
    <name type="common">Swimming crab</name>
    <name type="synonym">Neptunus trituberculatus</name>
    <dbReference type="NCBI Taxonomy" id="210409"/>
    <lineage>
        <taxon>Eukaryota</taxon>
        <taxon>Metazoa</taxon>
        <taxon>Ecdysozoa</taxon>
        <taxon>Arthropoda</taxon>
        <taxon>Crustacea</taxon>
        <taxon>Multicrustacea</taxon>
        <taxon>Malacostraca</taxon>
        <taxon>Eumalacostraca</taxon>
        <taxon>Eucarida</taxon>
        <taxon>Decapoda</taxon>
        <taxon>Pleocyemata</taxon>
        <taxon>Brachyura</taxon>
        <taxon>Eubrachyura</taxon>
        <taxon>Portunoidea</taxon>
        <taxon>Portunidae</taxon>
        <taxon>Portuninae</taxon>
        <taxon>Portunus</taxon>
    </lineage>
</organism>
<protein>
    <submittedName>
        <fullName evidence="4">Formin-like protein</fullName>
    </submittedName>
</protein>
<sequence>MNSSKRGPAYGFKLSSLDTLCDTKSADKKMSLLHYIQDTVRMKFHDLNNFDAELRFIEKAAQVSLENIMTDVNELEKGMEQAKKENDRHRDMRSAEGQAALAVLRDFLSNSEDKLRKLRAETKTAQTAFAEVLEYYGESSRSMAPNTFFAIFLRFTKAYKRCWVK</sequence>
<dbReference type="PANTHER" id="PTHR45857">
    <property type="entry name" value="FORMIN-LIKE PROTEIN"/>
    <property type="match status" value="1"/>
</dbReference>
<evidence type="ECO:0000256" key="2">
    <source>
        <dbReference type="SAM" id="Coils"/>
    </source>
</evidence>
<feature type="domain" description="FH2" evidence="3">
    <location>
        <begin position="1"/>
        <end position="165"/>
    </location>
</feature>
<dbReference type="Pfam" id="PF02181">
    <property type="entry name" value="FH2"/>
    <property type="match status" value="1"/>
</dbReference>
<evidence type="ECO:0000256" key="1">
    <source>
        <dbReference type="ARBA" id="ARBA00023449"/>
    </source>
</evidence>
<dbReference type="GO" id="GO:0051015">
    <property type="term" value="F:actin filament binding"/>
    <property type="evidence" value="ECO:0007669"/>
    <property type="project" value="TreeGrafter"/>
</dbReference>
<name>A0A5B7DE76_PORTR</name>
<dbReference type="GO" id="GO:0030866">
    <property type="term" value="P:cortical actin cytoskeleton organization"/>
    <property type="evidence" value="ECO:0007669"/>
    <property type="project" value="TreeGrafter"/>
</dbReference>